<name>A0A4U5MSZ0_STECR</name>
<evidence type="ECO:0000313" key="7">
    <source>
        <dbReference type="EMBL" id="TKR72851.1"/>
    </source>
</evidence>
<protein>
    <recommendedName>
        <fullName evidence="6">RDD domain-containing protein</fullName>
    </recommendedName>
</protein>
<accession>A0A4U5MSZ0</accession>
<evidence type="ECO:0000256" key="2">
    <source>
        <dbReference type="ARBA" id="ARBA00022692"/>
    </source>
</evidence>
<evidence type="ECO:0000256" key="4">
    <source>
        <dbReference type="ARBA" id="ARBA00023136"/>
    </source>
</evidence>
<sequence>MADPQEVISEYTARERSGFEPPEKKNYGSAQAYVDEVRNWMYAAQMWTVAQQARVACIAASQQPQLNVNINQAGGININRPEGLVGGRFTVRVTTRTNGGAPTTTISEQYQIPPFTRRIFAECVDCFLVFMIKLLIAYFLELAGYIDFDSYEKILDAEADLQSLIDLTQGLFPMEILSKIITSVVEALCISYGIFGPAGTTPGKYLFRLRVISCSQVDPIPGNSEAVQVTVINDRSVPIWNSFLRSLMKNLIMNFFFPISTVLYMFQFNRTCYDLFAKTIVVRM</sequence>
<comment type="caution">
    <text evidence="7">The sequence shown here is derived from an EMBL/GenBank/DDBJ whole genome shotgun (WGS) entry which is preliminary data.</text>
</comment>
<evidence type="ECO:0000256" key="1">
    <source>
        <dbReference type="ARBA" id="ARBA00004141"/>
    </source>
</evidence>
<dbReference type="AlphaFoldDB" id="A0A4U5MSZ0"/>
<dbReference type="PANTHER" id="PTHR13659:SF5">
    <property type="entry name" value="PROTEIN FAM8A1"/>
    <property type="match status" value="1"/>
</dbReference>
<dbReference type="Proteomes" id="UP000298663">
    <property type="component" value="Unassembled WGS sequence"/>
</dbReference>
<keyword evidence="8" id="KW-1185">Reference proteome</keyword>
<keyword evidence="2 5" id="KW-0812">Transmembrane</keyword>
<evidence type="ECO:0000256" key="3">
    <source>
        <dbReference type="ARBA" id="ARBA00022989"/>
    </source>
</evidence>
<evidence type="ECO:0000313" key="8">
    <source>
        <dbReference type="Proteomes" id="UP000298663"/>
    </source>
</evidence>
<dbReference type="InterPro" id="IPR039871">
    <property type="entry name" value="FAM8A1"/>
</dbReference>
<dbReference type="STRING" id="34508.A0A4U5MSZ0"/>
<evidence type="ECO:0000259" key="6">
    <source>
        <dbReference type="Pfam" id="PF06271"/>
    </source>
</evidence>
<organism evidence="7 8">
    <name type="scientific">Steinernema carpocapsae</name>
    <name type="common">Entomopathogenic nematode</name>
    <dbReference type="NCBI Taxonomy" id="34508"/>
    <lineage>
        <taxon>Eukaryota</taxon>
        <taxon>Metazoa</taxon>
        <taxon>Ecdysozoa</taxon>
        <taxon>Nematoda</taxon>
        <taxon>Chromadorea</taxon>
        <taxon>Rhabditida</taxon>
        <taxon>Tylenchina</taxon>
        <taxon>Panagrolaimomorpha</taxon>
        <taxon>Strongyloidoidea</taxon>
        <taxon>Steinernematidae</taxon>
        <taxon>Steinernema</taxon>
    </lineage>
</organism>
<keyword evidence="4 5" id="KW-0472">Membrane</keyword>
<keyword evidence="3 5" id="KW-1133">Transmembrane helix</keyword>
<reference evidence="7 8" key="2">
    <citation type="journal article" date="2019" name="G3 (Bethesda)">
        <title>Hybrid Assembly of the Genome of the Entomopathogenic Nematode Steinernema carpocapsae Identifies the X-Chromosome.</title>
        <authorList>
            <person name="Serra L."/>
            <person name="Macchietto M."/>
            <person name="Macias-Munoz A."/>
            <person name="McGill C.J."/>
            <person name="Rodriguez I.M."/>
            <person name="Rodriguez B."/>
            <person name="Murad R."/>
            <person name="Mortazavi A."/>
        </authorList>
    </citation>
    <scope>NUCLEOTIDE SEQUENCE [LARGE SCALE GENOMIC DNA]</scope>
    <source>
        <strain evidence="7 8">ALL</strain>
    </source>
</reference>
<dbReference type="EMBL" id="AZBU02000006">
    <property type="protein sequence ID" value="TKR72851.1"/>
    <property type="molecule type" value="Genomic_DNA"/>
</dbReference>
<comment type="subcellular location">
    <subcellularLocation>
        <location evidence="1">Membrane</location>
        <topology evidence="1">Multi-pass membrane protein</topology>
    </subcellularLocation>
</comment>
<dbReference type="OrthoDB" id="10061042at2759"/>
<feature type="transmembrane region" description="Helical" evidence="5">
    <location>
        <begin position="251"/>
        <end position="268"/>
    </location>
</feature>
<dbReference type="Pfam" id="PF06271">
    <property type="entry name" value="RDD"/>
    <property type="match status" value="1"/>
</dbReference>
<dbReference type="GO" id="GO:0016020">
    <property type="term" value="C:membrane"/>
    <property type="evidence" value="ECO:0007669"/>
    <property type="project" value="UniProtKB-SubCell"/>
</dbReference>
<feature type="transmembrane region" description="Helical" evidence="5">
    <location>
        <begin position="119"/>
        <end position="140"/>
    </location>
</feature>
<gene>
    <name evidence="7" type="ORF">L596_020244</name>
</gene>
<dbReference type="PANTHER" id="PTHR13659">
    <property type="entry name" value="AUTOSOMAL HIGHLY CONSERVED PROTEIN"/>
    <property type="match status" value="1"/>
</dbReference>
<proteinExistence type="predicted"/>
<feature type="domain" description="RDD" evidence="6">
    <location>
        <begin position="113"/>
        <end position="213"/>
    </location>
</feature>
<dbReference type="InterPro" id="IPR010432">
    <property type="entry name" value="RDD"/>
</dbReference>
<evidence type="ECO:0000256" key="5">
    <source>
        <dbReference type="SAM" id="Phobius"/>
    </source>
</evidence>
<reference evidence="7 8" key="1">
    <citation type="journal article" date="2015" name="Genome Biol.">
        <title>Comparative genomics of Steinernema reveals deeply conserved gene regulatory networks.</title>
        <authorList>
            <person name="Dillman A.R."/>
            <person name="Macchietto M."/>
            <person name="Porter C.F."/>
            <person name="Rogers A."/>
            <person name="Williams B."/>
            <person name="Antoshechkin I."/>
            <person name="Lee M.M."/>
            <person name="Goodwin Z."/>
            <person name="Lu X."/>
            <person name="Lewis E.E."/>
            <person name="Goodrich-Blair H."/>
            <person name="Stock S.P."/>
            <person name="Adams B.J."/>
            <person name="Sternberg P.W."/>
            <person name="Mortazavi A."/>
        </authorList>
    </citation>
    <scope>NUCLEOTIDE SEQUENCE [LARGE SCALE GENOMIC DNA]</scope>
    <source>
        <strain evidence="7 8">ALL</strain>
    </source>
</reference>